<dbReference type="PRINTS" id="PR00344">
    <property type="entry name" value="BCTRLSENSOR"/>
</dbReference>
<dbReference type="InterPro" id="IPR005467">
    <property type="entry name" value="His_kinase_dom"/>
</dbReference>
<dbReference type="InterPro" id="IPR003594">
    <property type="entry name" value="HATPase_dom"/>
</dbReference>
<dbReference type="AlphaFoldDB" id="A0A6P2D7U6"/>
<proteinExistence type="predicted"/>
<organism evidence="4 5">
    <name type="scientific">Gemmata massiliana</name>
    <dbReference type="NCBI Taxonomy" id="1210884"/>
    <lineage>
        <taxon>Bacteria</taxon>
        <taxon>Pseudomonadati</taxon>
        <taxon>Planctomycetota</taxon>
        <taxon>Planctomycetia</taxon>
        <taxon>Gemmatales</taxon>
        <taxon>Gemmataceae</taxon>
        <taxon>Gemmata</taxon>
    </lineage>
</organism>
<dbReference type="SUPFAM" id="SSF55874">
    <property type="entry name" value="ATPase domain of HSP90 chaperone/DNA topoisomerase II/histidine kinase"/>
    <property type="match status" value="1"/>
</dbReference>
<accession>A0A6P2D7U6</accession>
<dbReference type="GO" id="GO:0004673">
    <property type="term" value="F:protein histidine kinase activity"/>
    <property type="evidence" value="ECO:0007669"/>
    <property type="project" value="UniProtKB-EC"/>
</dbReference>
<keyword evidence="4" id="KW-0808">Transferase</keyword>
<name>A0A6P2D7U6_9BACT</name>
<dbReference type="InterPro" id="IPR036890">
    <property type="entry name" value="HATPase_C_sf"/>
</dbReference>
<sequence length="410" mass="43173">MSTPGTLTAALAYVPNWWQETTEPAAFDALLSGWARACGWRACGFVWASDSASVTKTVQAGLEIDALAPPEVPDALRRLKSGESTVLYSVPGTTGRVFAAVQPAGRPIGVLWAEKTAGQPWADGERAYLALVAKTVERAPALSTLIGPVIDPERLYQRLGDVAVIAGRMAHDFDNLLQGIIGFSDLTLPLLQPGSQPASFVAEIGKVGQRGIQFTQQLHHLSRSGQVKPNPGTVSLALAKEETRLKIAAQNGIRIEKDFAPNLPPAAVEAGPLQIVLGHLLENAVEACPSGGVVRVSARPVELSDADARGYLGRVGVGGYLQITVSDTGPGIKPEVRRRLFVEPFFTTKVRHRGLGLAIVYRVLCSHRGGIQLEPVPSPGTGTQVRVVLPLAAARPPAVSGSVTANAVGG</sequence>
<dbReference type="Pfam" id="PF02518">
    <property type="entry name" value="HATPase_c"/>
    <property type="match status" value="1"/>
</dbReference>
<evidence type="ECO:0000259" key="3">
    <source>
        <dbReference type="PROSITE" id="PS50109"/>
    </source>
</evidence>
<dbReference type="EMBL" id="LR593886">
    <property type="protein sequence ID" value="VTR97229.1"/>
    <property type="molecule type" value="Genomic_DNA"/>
</dbReference>
<comment type="catalytic activity">
    <reaction evidence="1">
        <text>ATP + protein L-histidine = ADP + protein N-phospho-L-histidine.</text>
        <dbReference type="EC" id="2.7.13.3"/>
    </reaction>
</comment>
<dbReference type="KEGG" id="gms:SOIL9_08250"/>
<dbReference type="EC" id="2.7.13.3" evidence="2"/>
<keyword evidence="5" id="KW-1185">Reference proteome</keyword>
<protein>
    <recommendedName>
        <fullName evidence="2">histidine kinase</fullName>
        <ecNumber evidence="2">2.7.13.3</ecNumber>
    </recommendedName>
</protein>
<dbReference type="PROSITE" id="PS50109">
    <property type="entry name" value="HIS_KIN"/>
    <property type="match status" value="1"/>
</dbReference>
<dbReference type="PANTHER" id="PTHR43065">
    <property type="entry name" value="SENSOR HISTIDINE KINASE"/>
    <property type="match status" value="1"/>
</dbReference>
<gene>
    <name evidence="4" type="ORF">SOIL9_08250</name>
</gene>
<dbReference type="Gene3D" id="3.30.565.10">
    <property type="entry name" value="Histidine kinase-like ATPase, C-terminal domain"/>
    <property type="match status" value="1"/>
</dbReference>
<dbReference type="RefSeq" id="WP_162671112.1">
    <property type="nucleotide sequence ID" value="NZ_LR593886.1"/>
</dbReference>
<evidence type="ECO:0000256" key="1">
    <source>
        <dbReference type="ARBA" id="ARBA00000085"/>
    </source>
</evidence>
<feature type="domain" description="Histidine kinase" evidence="3">
    <location>
        <begin position="168"/>
        <end position="393"/>
    </location>
</feature>
<dbReference type="InterPro" id="IPR004358">
    <property type="entry name" value="Sig_transdc_His_kin-like_C"/>
</dbReference>
<dbReference type="Proteomes" id="UP000464178">
    <property type="component" value="Chromosome"/>
</dbReference>
<evidence type="ECO:0000313" key="5">
    <source>
        <dbReference type="Proteomes" id="UP000464178"/>
    </source>
</evidence>
<evidence type="ECO:0000256" key="2">
    <source>
        <dbReference type="ARBA" id="ARBA00012438"/>
    </source>
</evidence>
<reference evidence="4 5" key="1">
    <citation type="submission" date="2019-05" db="EMBL/GenBank/DDBJ databases">
        <authorList>
            <consortium name="Science for Life Laboratories"/>
        </authorList>
    </citation>
    <scope>NUCLEOTIDE SEQUENCE [LARGE SCALE GENOMIC DNA]</scope>
    <source>
        <strain evidence="4">Soil9</strain>
    </source>
</reference>
<keyword evidence="4" id="KW-0418">Kinase</keyword>
<dbReference type="SMART" id="SM00387">
    <property type="entry name" value="HATPase_c"/>
    <property type="match status" value="1"/>
</dbReference>
<dbReference type="PANTHER" id="PTHR43065:SF42">
    <property type="entry name" value="TWO-COMPONENT SENSOR PPRA"/>
    <property type="match status" value="1"/>
</dbReference>
<evidence type="ECO:0000313" key="4">
    <source>
        <dbReference type="EMBL" id="VTR97229.1"/>
    </source>
</evidence>